<accession>A0AAN6LM44</accession>
<protein>
    <submittedName>
        <fullName evidence="1">Uncharacterized protein</fullName>
    </submittedName>
</protein>
<dbReference type="Proteomes" id="UP001280581">
    <property type="component" value="Unassembled WGS sequence"/>
</dbReference>
<dbReference type="AlphaFoldDB" id="A0AAN6LM44"/>
<keyword evidence="2" id="KW-1185">Reference proteome</keyword>
<evidence type="ECO:0000313" key="2">
    <source>
        <dbReference type="Proteomes" id="UP001280581"/>
    </source>
</evidence>
<comment type="caution">
    <text evidence="1">The sequence shown here is derived from an EMBL/GenBank/DDBJ whole genome shotgun (WGS) entry which is preliminary data.</text>
</comment>
<name>A0AAN6LM44_9PLEO</name>
<organism evidence="1 2">
    <name type="scientific">Pseudopithomyces chartarum</name>
    <dbReference type="NCBI Taxonomy" id="1892770"/>
    <lineage>
        <taxon>Eukaryota</taxon>
        <taxon>Fungi</taxon>
        <taxon>Dikarya</taxon>
        <taxon>Ascomycota</taxon>
        <taxon>Pezizomycotina</taxon>
        <taxon>Dothideomycetes</taxon>
        <taxon>Pleosporomycetidae</taxon>
        <taxon>Pleosporales</taxon>
        <taxon>Massarineae</taxon>
        <taxon>Didymosphaeriaceae</taxon>
        <taxon>Pseudopithomyces</taxon>
    </lineage>
</organism>
<sequence length="112" mass="12873">MSTDTNLNAELYKMVRKEIKNTHYPQIRKVMDRLDIAYSDWINQMSKLSAATNAGSDENMVDAMRNTVTSMAKYEKVLDSAVQDLRMWRNLFTKWSGHEGPAPDPLPSTFLE</sequence>
<proteinExistence type="predicted"/>
<dbReference type="EMBL" id="WVTA01000017">
    <property type="protein sequence ID" value="KAK3200844.1"/>
    <property type="molecule type" value="Genomic_DNA"/>
</dbReference>
<evidence type="ECO:0000313" key="1">
    <source>
        <dbReference type="EMBL" id="KAK3200844.1"/>
    </source>
</evidence>
<reference evidence="1 2" key="1">
    <citation type="submission" date="2021-02" db="EMBL/GenBank/DDBJ databases">
        <title>Genome assembly of Pseudopithomyces chartarum.</title>
        <authorList>
            <person name="Jauregui R."/>
            <person name="Singh J."/>
            <person name="Voisey C."/>
        </authorList>
    </citation>
    <scope>NUCLEOTIDE SEQUENCE [LARGE SCALE GENOMIC DNA]</scope>
    <source>
        <strain evidence="1 2">AGR01</strain>
    </source>
</reference>
<gene>
    <name evidence="1" type="ORF">GRF29_213g113868</name>
</gene>